<evidence type="ECO:0000313" key="4">
    <source>
        <dbReference type="Proteomes" id="UP000554482"/>
    </source>
</evidence>
<keyword evidence="4" id="KW-1185">Reference proteome</keyword>
<dbReference type="Proteomes" id="UP000554482">
    <property type="component" value="Unassembled WGS sequence"/>
</dbReference>
<dbReference type="SUPFAM" id="SSF53335">
    <property type="entry name" value="S-adenosyl-L-methionine-dependent methyltransferases"/>
    <property type="match status" value="1"/>
</dbReference>
<dbReference type="InterPro" id="IPR029063">
    <property type="entry name" value="SAM-dependent_MTases_sf"/>
</dbReference>
<dbReference type="InterPro" id="IPR005299">
    <property type="entry name" value="MeTrfase_7"/>
</dbReference>
<keyword evidence="1" id="KW-0479">Metal-binding</keyword>
<protein>
    <submittedName>
        <fullName evidence="3">Uncharacterized protein</fullName>
    </submittedName>
</protein>
<name>A0A7J6USD1_THATH</name>
<dbReference type="InterPro" id="IPR042086">
    <property type="entry name" value="MeTrfase_capping"/>
</dbReference>
<reference evidence="3 4" key="1">
    <citation type="submission" date="2020-06" db="EMBL/GenBank/DDBJ databases">
        <title>Transcriptomic and genomic resources for Thalictrum thalictroides and T. hernandezii: Facilitating candidate gene discovery in an emerging model plant lineage.</title>
        <authorList>
            <person name="Arias T."/>
            <person name="Riano-Pachon D.M."/>
            <person name="Di Stilio V.S."/>
        </authorList>
    </citation>
    <scope>NUCLEOTIDE SEQUENCE [LARGE SCALE GENOMIC DNA]</scope>
    <source>
        <strain evidence="4">cv. WT478/WT964</strain>
        <tissue evidence="3">Leaves</tissue>
    </source>
</reference>
<accession>A0A7J6USD1</accession>
<dbReference type="Pfam" id="PF03492">
    <property type="entry name" value="Methyltransf_7"/>
    <property type="match status" value="1"/>
</dbReference>
<comment type="caution">
    <text evidence="3">The sequence shown here is derived from an EMBL/GenBank/DDBJ whole genome shotgun (WGS) entry which is preliminary data.</text>
</comment>
<evidence type="ECO:0000256" key="2">
    <source>
        <dbReference type="ARBA" id="ARBA00022842"/>
    </source>
</evidence>
<dbReference type="AlphaFoldDB" id="A0A7J6USD1"/>
<organism evidence="3 4">
    <name type="scientific">Thalictrum thalictroides</name>
    <name type="common">Rue-anemone</name>
    <name type="synonym">Anemone thalictroides</name>
    <dbReference type="NCBI Taxonomy" id="46969"/>
    <lineage>
        <taxon>Eukaryota</taxon>
        <taxon>Viridiplantae</taxon>
        <taxon>Streptophyta</taxon>
        <taxon>Embryophyta</taxon>
        <taxon>Tracheophyta</taxon>
        <taxon>Spermatophyta</taxon>
        <taxon>Magnoliopsida</taxon>
        <taxon>Ranunculales</taxon>
        <taxon>Ranunculaceae</taxon>
        <taxon>Thalictroideae</taxon>
        <taxon>Thalictrum</taxon>
    </lineage>
</organism>
<dbReference type="Gene3D" id="3.40.50.150">
    <property type="entry name" value="Vaccinia Virus protein VP39"/>
    <property type="match status" value="1"/>
</dbReference>
<dbReference type="Gene3D" id="1.10.1200.270">
    <property type="entry name" value="Methyltransferase, alpha-helical capping domain"/>
    <property type="match status" value="1"/>
</dbReference>
<gene>
    <name evidence="3" type="ORF">FRX31_035015</name>
</gene>
<dbReference type="GO" id="GO:0046872">
    <property type="term" value="F:metal ion binding"/>
    <property type="evidence" value="ECO:0007669"/>
    <property type="project" value="UniProtKB-KW"/>
</dbReference>
<sequence>MESFLSTRAEEIVSGGLMALVIPARPKENLSTKSFPFPLDILGSCLMDMAKKGVVNEAKVDSFNMPQYSPTVEEF</sequence>
<dbReference type="PANTHER" id="PTHR31009">
    <property type="entry name" value="S-ADENOSYL-L-METHIONINE:CARBOXYL METHYLTRANSFERASE FAMILY PROTEIN"/>
    <property type="match status" value="1"/>
</dbReference>
<dbReference type="OrthoDB" id="1523883at2759"/>
<evidence type="ECO:0000313" key="3">
    <source>
        <dbReference type="EMBL" id="KAF5175398.1"/>
    </source>
</evidence>
<keyword evidence="2" id="KW-0460">Magnesium</keyword>
<dbReference type="EMBL" id="JABWDY010044113">
    <property type="protein sequence ID" value="KAF5175398.1"/>
    <property type="molecule type" value="Genomic_DNA"/>
</dbReference>
<proteinExistence type="predicted"/>
<evidence type="ECO:0000256" key="1">
    <source>
        <dbReference type="ARBA" id="ARBA00022723"/>
    </source>
</evidence>
<dbReference type="GO" id="GO:0008168">
    <property type="term" value="F:methyltransferase activity"/>
    <property type="evidence" value="ECO:0007669"/>
    <property type="project" value="InterPro"/>
</dbReference>